<dbReference type="Gene3D" id="3.30.70.2970">
    <property type="entry name" value="Protein of unknown function (DUF541), domain 2"/>
    <property type="match status" value="1"/>
</dbReference>
<feature type="compositionally biased region" description="Polar residues" evidence="1">
    <location>
        <begin position="18"/>
        <end position="29"/>
    </location>
</feature>
<dbReference type="Gene3D" id="3.30.110.170">
    <property type="entry name" value="Protein of unknown function (DUF541), domain 1"/>
    <property type="match status" value="1"/>
</dbReference>
<dbReference type="PANTHER" id="PTHR34387">
    <property type="entry name" value="SLR1258 PROTEIN"/>
    <property type="match status" value="1"/>
</dbReference>
<proteinExistence type="predicted"/>
<dbReference type="EMBL" id="JALJOT010000010">
    <property type="protein sequence ID" value="KAK9906560.1"/>
    <property type="molecule type" value="Genomic_DNA"/>
</dbReference>
<protein>
    <recommendedName>
        <fullName evidence="4">DUF541-domain-containing protein</fullName>
    </recommendedName>
</protein>
<dbReference type="Pfam" id="PF04402">
    <property type="entry name" value="SIMPL"/>
    <property type="match status" value="1"/>
</dbReference>
<evidence type="ECO:0000313" key="2">
    <source>
        <dbReference type="EMBL" id="KAK9906560.1"/>
    </source>
</evidence>
<dbReference type="Proteomes" id="UP001491310">
    <property type="component" value="Unassembled WGS sequence"/>
</dbReference>
<evidence type="ECO:0000256" key="1">
    <source>
        <dbReference type="SAM" id="MobiDB-lite"/>
    </source>
</evidence>
<dbReference type="InterPro" id="IPR052022">
    <property type="entry name" value="26kDa_periplasmic_antigen"/>
</dbReference>
<dbReference type="InterPro" id="IPR007497">
    <property type="entry name" value="SIMPL/DUF541"/>
</dbReference>
<evidence type="ECO:0000313" key="3">
    <source>
        <dbReference type="Proteomes" id="UP001491310"/>
    </source>
</evidence>
<gene>
    <name evidence="2" type="ORF">WJX75_004165</name>
</gene>
<reference evidence="2 3" key="1">
    <citation type="journal article" date="2024" name="Nat. Commun.">
        <title>Phylogenomics reveals the evolutionary origins of lichenization in chlorophyte algae.</title>
        <authorList>
            <person name="Puginier C."/>
            <person name="Libourel C."/>
            <person name="Otte J."/>
            <person name="Skaloud P."/>
            <person name="Haon M."/>
            <person name="Grisel S."/>
            <person name="Petersen M."/>
            <person name="Berrin J.G."/>
            <person name="Delaux P.M."/>
            <person name="Dal Grande F."/>
            <person name="Keller J."/>
        </authorList>
    </citation>
    <scope>NUCLEOTIDE SEQUENCE [LARGE SCALE GENOMIC DNA]</scope>
    <source>
        <strain evidence="2 3">SAG 216-7</strain>
    </source>
</reference>
<name>A0ABR2YJ95_9CHLO</name>
<sequence length="444" mass="46070">MDVPKVDEASGAYKNSEECSTSGRENQTPFERISQALKFATTRIEPGDPVPEVPAELKEWAENTAMGSLAGMLYCGGRQFAQNRKEGLYRPPQGGLSPAQVARLIAEENTRRLIRLGNETLKGGLRFGALTGLFFGVQLLSSIARDRRDMQDTVNAALVTGGLFGALLPGTPAFRLRSAILGAALGGVVAVPASSLQEQVEKLAPEGMRGTGFCPNGTKGTLRVAGQGIKETKSDQAKVSMTVEVTSASAIAARDKASTLASSILGNLSAINGIGSDNAQTSSVSVNPKYGSGDSSNTIVGYTYSNQINVNVKNLTSDLLSEVLDTAVASGGNQLQIQRVSFSLSDATTAEVMVAARKLSVASAKAAAEIYASELGVTVGGISSVVSSSASMAPQSSNNDNSLRTLAYSSASSDSLSSSTPISIGQQTVTDSIVVEYFICTPSS</sequence>
<accession>A0ABR2YJ95</accession>
<comment type="caution">
    <text evidence="2">The sequence shown here is derived from an EMBL/GenBank/DDBJ whole genome shotgun (WGS) entry which is preliminary data.</text>
</comment>
<dbReference type="PANTHER" id="PTHR34387:SF2">
    <property type="entry name" value="SLR1258 PROTEIN"/>
    <property type="match status" value="1"/>
</dbReference>
<organism evidence="2 3">
    <name type="scientific">Coccomyxa subellipsoidea</name>
    <dbReference type="NCBI Taxonomy" id="248742"/>
    <lineage>
        <taxon>Eukaryota</taxon>
        <taxon>Viridiplantae</taxon>
        <taxon>Chlorophyta</taxon>
        <taxon>core chlorophytes</taxon>
        <taxon>Trebouxiophyceae</taxon>
        <taxon>Trebouxiophyceae incertae sedis</taxon>
        <taxon>Coccomyxaceae</taxon>
        <taxon>Coccomyxa</taxon>
    </lineage>
</organism>
<feature type="region of interest" description="Disordered" evidence="1">
    <location>
        <begin position="1"/>
        <end position="30"/>
    </location>
</feature>
<evidence type="ECO:0008006" key="4">
    <source>
        <dbReference type="Google" id="ProtNLM"/>
    </source>
</evidence>
<keyword evidence="3" id="KW-1185">Reference proteome</keyword>